<name>A0ABV2VTH6_9ACTN</name>
<evidence type="ECO:0008006" key="6">
    <source>
        <dbReference type="Google" id="ProtNLM"/>
    </source>
</evidence>
<dbReference type="EMBL" id="JBEXRX010000151">
    <property type="protein sequence ID" value="MEU0156100.1"/>
    <property type="molecule type" value="Genomic_DNA"/>
</dbReference>
<evidence type="ECO:0000313" key="5">
    <source>
        <dbReference type="Proteomes" id="UP001550348"/>
    </source>
</evidence>
<organism evidence="4 5">
    <name type="scientific">Micromonospora fulviviridis</name>
    <dbReference type="NCBI Taxonomy" id="47860"/>
    <lineage>
        <taxon>Bacteria</taxon>
        <taxon>Bacillati</taxon>
        <taxon>Actinomycetota</taxon>
        <taxon>Actinomycetes</taxon>
        <taxon>Micromonosporales</taxon>
        <taxon>Micromonosporaceae</taxon>
        <taxon>Micromonospora</taxon>
    </lineage>
</organism>
<accession>A0ABV2VTH6</accession>
<keyword evidence="2" id="KW-0862">Zinc</keyword>
<evidence type="ECO:0000256" key="1">
    <source>
        <dbReference type="ARBA" id="ARBA00022723"/>
    </source>
</evidence>
<sequence length="301" mass="32555">MSQSAPEPHGAPAASRITETRVSYPRGEIRGTAHIQEVVPVSPGRWAVVTDATPFHPVDTAWPDQPADHGVITVGTDAVPVVDTQILTLSLDTGEIRVGPEVTARRGDSGHVFAVAHIVERESSGWPGRTALLEVDAARRRGLSAAHTGCHLVAYAFNEATDDLWSKDAPRDSRGSRNFDAAALLDSRHHLWGSVDRYRLGRSLRRKGFDHGRLLAELDTYVERANEILAKWVASAAAVHLVGSDLFTAQRTWSCETTPVATMPCGGTHVAHLGELSAIAIGTEYLDDEKELRLVAASESR</sequence>
<protein>
    <recommendedName>
        <fullName evidence="6">Metal-dependent hydrolase</fullName>
    </recommendedName>
</protein>
<dbReference type="InterPro" id="IPR018163">
    <property type="entry name" value="Thr/Ala-tRNA-synth_IIc_edit"/>
</dbReference>
<reference evidence="4 5" key="1">
    <citation type="submission" date="2024-06" db="EMBL/GenBank/DDBJ databases">
        <title>The Natural Products Discovery Center: Release of the First 8490 Sequenced Strains for Exploring Actinobacteria Biosynthetic Diversity.</title>
        <authorList>
            <person name="Kalkreuter E."/>
            <person name="Kautsar S.A."/>
            <person name="Yang D."/>
            <person name="Bader C.D."/>
            <person name="Teijaro C.N."/>
            <person name="Fluegel L."/>
            <person name="Davis C.M."/>
            <person name="Simpson J.R."/>
            <person name="Lauterbach L."/>
            <person name="Steele A.D."/>
            <person name="Gui C."/>
            <person name="Meng S."/>
            <person name="Li G."/>
            <person name="Viehrig K."/>
            <person name="Ye F."/>
            <person name="Su P."/>
            <person name="Kiefer A.F."/>
            <person name="Nichols A."/>
            <person name="Cepeda A.J."/>
            <person name="Yan W."/>
            <person name="Fan B."/>
            <person name="Jiang Y."/>
            <person name="Adhikari A."/>
            <person name="Zheng C.-J."/>
            <person name="Schuster L."/>
            <person name="Cowan T.M."/>
            <person name="Smanski M.J."/>
            <person name="Chevrette M.G."/>
            <person name="De Carvalho L.P.S."/>
            <person name="Shen B."/>
        </authorList>
    </citation>
    <scope>NUCLEOTIDE SEQUENCE [LARGE SCALE GENOMIC DNA]</scope>
    <source>
        <strain evidence="4 5">NPDC006286</strain>
    </source>
</reference>
<keyword evidence="5" id="KW-1185">Reference proteome</keyword>
<dbReference type="SUPFAM" id="SSF55186">
    <property type="entry name" value="ThrRS/AlaRS common domain"/>
    <property type="match status" value="1"/>
</dbReference>
<feature type="region of interest" description="Disordered" evidence="3">
    <location>
        <begin position="1"/>
        <end position="22"/>
    </location>
</feature>
<dbReference type="InterPro" id="IPR051335">
    <property type="entry name" value="Alanyl-tRNA_Editing_Enzymes"/>
</dbReference>
<evidence type="ECO:0000256" key="3">
    <source>
        <dbReference type="SAM" id="MobiDB-lite"/>
    </source>
</evidence>
<comment type="caution">
    <text evidence="4">The sequence shown here is derived from an EMBL/GenBank/DDBJ whole genome shotgun (WGS) entry which is preliminary data.</text>
</comment>
<dbReference type="PANTHER" id="PTHR43462:SF1">
    <property type="entry name" value="ALANYL-TRNA EDITING PROTEIN AARSD1"/>
    <property type="match status" value="1"/>
</dbReference>
<dbReference type="Proteomes" id="UP001550348">
    <property type="component" value="Unassembled WGS sequence"/>
</dbReference>
<evidence type="ECO:0000256" key="2">
    <source>
        <dbReference type="ARBA" id="ARBA00022833"/>
    </source>
</evidence>
<dbReference type="Gene3D" id="3.30.980.10">
    <property type="entry name" value="Threonyl-trna Synthetase, Chain A, domain 2"/>
    <property type="match status" value="1"/>
</dbReference>
<dbReference type="PANTHER" id="PTHR43462">
    <property type="entry name" value="ALANYL-TRNA EDITING PROTEIN"/>
    <property type="match status" value="1"/>
</dbReference>
<dbReference type="RefSeq" id="WP_355667635.1">
    <property type="nucleotide sequence ID" value="NZ_JBEXRX010000151.1"/>
</dbReference>
<proteinExistence type="predicted"/>
<evidence type="ECO:0000313" key="4">
    <source>
        <dbReference type="EMBL" id="MEU0156100.1"/>
    </source>
</evidence>
<gene>
    <name evidence="4" type="ORF">ABZ071_30245</name>
</gene>
<keyword evidence="1" id="KW-0479">Metal-binding</keyword>